<name>A0A0G4E857_VITBC</name>
<dbReference type="Proteomes" id="UP000041254">
    <property type="component" value="Unassembled WGS sequence"/>
</dbReference>
<evidence type="ECO:0000313" key="2">
    <source>
        <dbReference type="EMBL" id="CEL91654.1"/>
    </source>
</evidence>
<dbReference type="InParanoid" id="A0A0G4E857"/>
<keyword evidence="3" id="KW-1185">Reference proteome</keyword>
<proteinExistence type="predicted"/>
<protein>
    <submittedName>
        <fullName evidence="2">Uncharacterized protein</fullName>
    </submittedName>
</protein>
<accession>A0A0G4E857</accession>
<dbReference type="EMBL" id="CDMY01000007">
    <property type="protein sequence ID" value="CEL91654.1"/>
    <property type="molecule type" value="Genomic_DNA"/>
</dbReference>
<dbReference type="VEuPathDB" id="CryptoDB:Vbra_10814"/>
<dbReference type="AlphaFoldDB" id="A0A0G4E857"/>
<dbReference type="PhylomeDB" id="A0A0G4E857"/>
<feature type="compositionally biased region" description="Basic residues" evidence="1">
    <location>
        <begin position="307"/>
        <end position="321"/>
    </location>
</feature>
<evidence type="ECO:0000256" key="1">
    <source>
        <dbReference type="SAM" id="MobiDB-lite"/>
    </source>
</evidence>
<feature type="region of interest" description="Disordered" evidence="1">
    <location>
        <begin position="264"/>
        <end position="347"/>
    </location>
</feature>
<evidence type="ECO:0000313" key="3">
    <source>
        <dbReference type="Proteomes" id="UP000041254"/>
    </source>
</evidence>
<sequence length="347" mass="37777">MEEGEWVEIGEVIELAGQCGKCELPVILTSDDINTHTHKTAYVSAPRVLSQLKMVGCHIHFSDDRCLQLFQHGDNQVRAIVDQPGFELEVDPRLPAGHLYQQHRQPHDPPVCEGIHYSTAGEWRPNDILDTDASLSSFAKRVILDHFVGTHQTYATSNHLNRHVGGGRLDSLFTQSPHTPVAGCSTTLSRDGNARELVLTDGSHSFVAWISIFDADDIVHMSVQTTESPVCVSGAFKDGLPMTTQLGSVALGRESDVFDFSVVQRKPSEGEGDDGWGGELKEGGGTVAGEGQDGAQDGDGEQEARRVARRVARSRGMRGRRLSLQEFLRSGSSRESDKGRKPGGKGQ</sequence>
<organism evidence="2 3">
    <name type="scientific">Vitrella brassicaformis (strain CCMP3155)</name>
    <dbReference type="NCBI Taxonomy" id="1169540"/>
    <lineage>
        <taxon>Eukaryota</taxon>
        <taxon>Sar</taxon>
        <taxon>Alveolata</taxon>
        <taxon>Colpodellida</taxon>
        <taxon>Vitrellaceae</taxon>
        <taxon>Vitrella</taxon>
    </lineage>
</organism>
<feature type="compositionally biased region" description="Gly residues" evidence="1">
    <location>
        <begin position="277"/>
        <end position="292"/>
    </location>
</feature>
<gene>
    <name evidence="2" type="ORF">Vbra_10814</name>
</gene>
<reference evidence="2 3" key="1">
    <citation type="submission" date="2014-11" db="EMBL/GenBank/DDBJ databases">
        <authorList>
            <person name="Zhu J."/>
            <person name="Qi W."/>
            <person name="Song R."/>
        </authorList>
    </citation>
    <scope>NUCLEOTIDE SEQUENCE [LARGE SCALE GENOMIC DNA]</scope>
</reference>